<dbReference type="FunFam" id="1.10.420.10:FF:000006">
    <property type="entry name" value="Peroxidase"/>
    <property type="match status" value="1"/>
</dbReference>
<dbReference type="PANTHER" id="PTHR31388">
    <property type="entry name" value="PEROXIDASE 72-RELATED"/>
    <property type="match status" value="1"/>
</dbReference>
<comment type="catalytic activity">
    <reaction evidence="1 18">
        <text>2 a phenolic donor + H2O2 = 2 a phenolic radical donor + 2 H2O</text>
        <dbReference type="Rhea" id="RHEA:56136"/>
        <dbReference type="ChEBI" id="CHEBI:15377"/>
        <dbReference type="ChEBI" id="CHEBI:16240"/>
        <dbReference type="ChEBI" id="CHEBI:139520"/>
        <dbReference type="ChEBI" id="CHEBI:139521"/>
        <dbReference type="EC" id="1.11.1.7"/>
    </reaction>
</comment>
<dbReference type="Gene3D" id="1.10.520.10">
    <property type="match status" value="1"/>
</dbReference>
<feature type="signal peptide" evidence="18">
    <location>
        <begin position="1"/>
        <end position="29"/>
    </location>
</feature>
<keyword evidence="6 18" id="KW-0349">Heme</keyword>
<feature type="domain" description="Plant heme peroxidase family profile" evidence="19">
    <location>
        <begin position="30"/>
        <end position="324"/>
    </location>
</feature>
<feature type="binding site" evidence="15">
    <location>
        <position position="247"/>
    </location>
    <ligand>
        <name>Ca(2+)</name>
        <dbReference type="ChEBI" id="CHEBI:29108"/>
        <label>2</label>
    </ligand>
</feature>
<comment type="function">
    <text evidence="2">Removal of H(2)O(2), oxidation of toxic reductants, biosynthesis and degradation of lignin, suberization, auxin catabolism, response to environmental stresses such as wounding, pathogen attack and oxidative stress. These functions might be dependent on each isozyme/isoform in each plant tissue.</text>
</comment>
<accession>A0AAV6XRE6</accession>
<evidence type="ECO:0000256" key="8">
    <source>
        <dbReference type="ARBA" id="ARBA00022837"/>
    </source>
</evidence>
<dbReference type="InterPro" id="IPR019794">
    <property type="entry name" value="Peroxidases_AS"/>
</dbReference>
<evidence type="ECO:0000256" key="13">
    <source>
        <dbReference type="PIRSR" id="PIRSR600823-1"/>
    </source>
</evidence>
<evidence type="ECO:0000256" key="2">
    <source>
        <dbReference type="ARBA" id="ARBA00002322"/>
    </source>
</evidence>
<dbReference type="PROSITE" id="PS00436">
    <property type="entry name" value="PEROXIDASE_2"/>
    <property type="match status" value="1"/>
</dbReference>
<dbReference type="InterPro" id="IPR000823">
    <property type="entry name" value="Peroxidase_pln"/>
</dbReference>
<evidence type="ECO:0000313" key="21">
    <source>
        <dbReference type="Proteomes" id="UP000826271"/>
    </source>
</evidence>
<keyword evidence="10 15" id="KW-0408">Iron</keyword>
<evidence type="ECO:0000256" key="7">
    <source>
        <dbReference type="ARBA" id="ARBA00022723"/>
    </source>
</evidence>
<name>A0AAV6XRE6_9LAMI</name>
<evidence type="ECO:0000259" key="19">
    <source>
        <dbReference type="PROSITE" id="PS50873"/>
    </source>
</evidence>
<dbReference type="SUPFAM" id="SSF48113">
    <property type="entry name" value="Heme-dependent peroxidases"/>
    <property type="match status" value="1"/>
</dbReference>
<dbReference type="AlphaFoldDB" id="A0AAV6XRE6"/>
<comment type="subcellular location">
    <subcellularLocation>
        <location evidence="18">Secreted</location>
    </subcellularLocation>
</comment>
<evidence type="ECO:0000256" key="6">
    <source>
        <dbReference type="ARBA" id="ARBA00022617"/>
    </source>
</evidence>
<evidence type="ECO:0000256" key="5">
    <source>
        <dbReference type="ARBA" id="ARBA00022559"/>
    </source>
</evidence>
<evidence type="ECO:0000256" key="10">
    <source>
        <dbReference type="ARBA" id="ARBA00023004"/>
    </source>
</evidence>
<comment type="similarity">
    <text evidence="18">Belongs to the peroxidase family. Classical plant (class III) peroxidase subfamily.</text>
</comment>
<dbReference type="CDD" id="cd00693">
    <property type="entry name" value="secretory_peroxidase"/>
    <property type="match status" value="1"/>
</dbReference>
<feature type="chain" id="PRO_5043092773" description="Peroxidase" evidence="18">
    <location>
        <begin position="30"/>
        <end position="324"/>
    </location>
</feature>
<keyword evidence="18" id="KW-0376">Hydrogen peroxide</keyword>
<dbReference type="Gene3D" id="1.10.420.10">
    <property type="entry name" value="Peroxidase, domain 2"/>
    <property type="match status" value="1"/>
</dbReference>
<dbReference type="Pfam" id="PF00141">
    <property type="entry name" value="peroxidase"/>
    <property type="match status" value="1"/>
</dbReference>
<dbReference type="PROSITE" id="PS50873">
    <property type="entry name" value="PEROXIDASE_4"/>
    <property type="match status" value="1"/>
</dbReference>
<comment type="cofactor">
    <cofactor evidence="15 18">
        <name>Ca(2+)</name>
        <dbReference type="ChEBI" id="CHEBI:29108"/>
    </cofactor>
    <text evidence="15 18">Binds 2 calcium ions per subunit.</text>
</comment>
<feature type="binding site" evidence="15">
    <location>
        <position position="75"/>
    </location>
    <ligand>
        <name>Ca(2+)</name>
        <dbReference type="ChEBI" id="CHEBI:29108"/>
        <label>1</label>
    </ligand>
</feature>
<gene>
    <name evidence="20" type="ORF">BUALT_Bualt05G0107900</name>
</gene>
<dbReference type="GO" id="GO:0006979">
    <property type="term" value="P:response to oxidative stress"/>
    <property type="evidence" value="ECO:0007669"/>
    <property type="project" value="UniProtKB-UniRule"/>
</dbReference>
<sequence length="324" mass="35574">MDNIKFFNTLFTLAFISLLLLLSNLPCEAQLSPTFYDTTCPSATTIIRTSIRRAIFTERRMAASLIRLHFHDCFVQGCEASILLDETSTIQSEKTALPNINSARGFEVIEAAKREVERRCPGIVSCADVLALAARDASVAVGGPSWTVRLGRRDSTTASRDLANSDLPSPFAGLNALIAAFASKGLTAREMVALSGAHTIGQAQCFLFRTRIYSNGTDIDANFARFRRRQCPQSGGDSNLAPLDFETPNSFDNNYYRNLVHRRGLLQSDQILLSGGSTDSIVNEYSNNPRLFASDFANAMIRMSEIELLLGQNGIIRRVCSAIN</sequence>
<keyword evidence="21" id="KW-1185">Reference proteome</keyword>
<keyword evidence="11 17" id="KW-1015">Disulfide bond</keyword>
<evidence type="ECO:0000256" key="4">
    <source>
        <dbReference type="ARBA" id="ARBA00012313"/>
    </source>
</evidence>
<dbReference type="PRINTS" id="PR00458">
    <property type="entry name" value="PEROXIDASE"/>
</dbReference>
<dbReference type="PANTHER" id="PTHR31388:SF115">
    <property type="entry name" value="PEROXIDASE 5"/>
    <property type="match status" value="1"/>
</dbReference>
<comment type="cofactor">
    <cofactor evidence="15 18">
        <name>heme b</name>
        <dbReference type="ChEBI" id="CHEBI:60344"/>
    </cofactor>
    <text evidence="15 18">Binds 1 heme b (iron(II)-protoporphyrin IX) group per subunit.</text>
</comment>
<dbReference type="Proteomes" id="UP000826271">
    <property type="component" value="Unassembled WGS sequence"/>
</dbReference>
<feature type="binding site" evidence="15">
    <location>
        <position position="244"/>
    </location>
    <ligand>
        <name>Ca(2+)</name>
        <dbReference type="ChEBI" id="CHEBI:29108"/>
        <label>2</label>
    </ligand>
</feature>
<dbReference type="EMBL" id="WHWC01000005">
    <property type="protein sequence ID" value="KAG8382732.1"/>
    <property type="molecule type" value="Genomic_DNA"/>
</dbReference>
<evidence type="ECO:0000256" key="14">
    <source>
        <dbReference type="PIRSR" id="PIRSR600823-2"/>
    </source>
</evidence>
<dbReference type="GO" id="GO:0046872">
    <property type="term" value="F:metal ion binding"/>
    <property type="evidence" value="ECO:0007669"/>
    <property type="project" value="UniProtKB-UniRule"/>
</dbReference>
<organism evidence="20 21">
    <name type="scientific">Buddleja alternifolia</name>
    <dbReference type="NCBI Taxonomy" id="168488"/>
    <lineage>
        <taxon>Eukaryota</taxon>
        <taxon>Viridiplantae</taxon>
        <taxon>Streptophyta</taxon>
        <taxon>Embryophyta</taxon>
        <taxon>Tracheophyta</taxon>
        <taxon>Spermatophyta</taxon>
        <taxon>Magnoliopsida</taxon>
        <taxon>eudicotyledons</taxon>
        <taxon>Gunneridae</taxon>
        <taxon>Pentapetalae</taxon>
        <taxon>asterids</taxon>
        <taxon>lamiids</taxon>
        <taxon>Lamiales</taxon>
        <taxon>Scrophulariaceae</taxon>
        <taxon>Buddlejeae</taxon>
        <taxon>Buddleja</taxon>
    </lineage>
</organism>
<feature type="disulfide bond" evidence="17">
    <location>
        <begin position="40"/>
        <end position="120"/>
    </location>
</feature>
<feature type="site" description="Transition state stabilizer" evidence="16">
    <location>
        <position position="67"/>
    </location>
</feature>
<dbReference type="GO" id="GO:0005576">
    <property type="term" value="C:extracellular region"/>
    <property type="evidence" value="ECO:0007669"/>
    <property type="project" value="UniProtKB-SubCell"/>
</dbReference>
<reference evidence="20" key="1">
    <citation type="submission" date="2019-10" db="EMBL/GenBank/DDBJ databases">
        <authorList>
            <person name="Zhang R."/>
            <person name="Pan Y."/>
            <person name="Wang J."/>
            <person name="Ma R."/>
            <person name="Yu S."/>
        </authorList>
    </citation>
    <scope>NUCLEOTIDE SEQUENCE</scope>
    <source>
        <strain evidence="20">LA-IB0</strain>
        <tissue evidence="20">Leaf</tissue>
    </source>
</reference>
<dbReference type="GO" id="GO:0020037">
    <property type="term" value="F:heme binding"/>
    <property type="evidence" value="ECO:0007669"/>
    <property type="project" value="UniProtKB-UniRule"/>
</dbReference>
<keyword evidence="8 15" id="KW-0106">Calcium</keyword>
<dbReference type="FunFam" id="1.10.520.10:FF:000001">
    <property type="entry name" value="Peroxidase"/>
    <property type="match status" value="1"/>
</dbReference>
<comment type="similarity">
    <text evidence="3">Belongs to the peroxidase family. Ascorbate peroxidase subfamily.</text>
</comment>
<feature type="binding site" evidence="15">
    <location>
        <position position="81"/>
    </location>
    <ligand>
        <name>Ca(2+)</name>
        <dbReference type="ChEBI" id="CHEBI:29108"/>
        <label>1</label>
    </ligand>
</feature>
<feature type="binding site" evidence="15">
    <location>
        <position position="252"/>
    </location>
    <ligand>
        <name>Ca(2+)</name>
        <dbReference type="ChEBI" id="CHEBI:29108"/>
        <label>2</label>
    </ligand>
</feature>
<dbReference type="PRINTS" id="PR00461">
    <property type="entry name" value="PLPEROXIDASE"/>
</dbReference>
<proteinExistence type="inferred from homology"/>
<evidence type="ECO:0000256" key="1">
    <source>
        <dbReference type="ARBA" id="ARBA00000189"/>
    </source>
</evidence>
<evidence type="ECO:0000256" key="15">
    <source>
        <dbReference type="PIRSR" id="PIRSR600823-3"/>
    </source>
</evidence>
<dbReference type="GO" id="GO:0042744">
    <property type="term" value="P:hydrogen peroxide catabolic process"/>
    <property type="evidence" value="ECO:0007669"/>
    <property type="project" value="UniProtKB-KW"/>
</dbReference>
<dbReference type="GO" id="GO:0140825">
    <property type="term" value="F:lactoperoxidase activity"/>
    <property type="evidence" value="ECO:0007669"/>
    <property type="project" value="UniProtKB-EC"/>
</dbReference>
<feature type="binding site" evidence="15">
    <location>
        <position position="77"/>
    </location>
    <ligand>
        <name>Ca(2+)</name>
        <dbReference type="ChEBI" id="CHEBI:29108"/>
        <label>1</label>
    </ligand>
</feature>
<dbReference type="PROSITE" id="PS00435">
    <property type="entry name" value="PEROXIDASE_1"/>
    <property type="match status" value="1"/>
</dbReference>
<dbReference type="InterPro" id="IPR010255">
    <property type="entry name" value="Haem_peroxidase_sf"/>
</dbReference>
<evidence type="ECO:0000256" key="18">
    <source>
        <dbReference type="RuleBase" id="RU362060"/>
    </source>
</evidence>
<dbReference type="EC" id="1.11.1.7" evidence="4 18"/>
<feature type="binding site" evidence="15">
    <location>
        <position position="72"/>
    </location>
    <ligand>
        <name>Ca(2+)</name>
        <dbReference type="ChEBI" id="CHEBI:29108"/>
        <label>1</label>
    </ligand>
</feature>
<comment type="caution">
    <text evidence="20">The sequence shown here is derived from an EMBL/GenBank/DDBJ whole genome shotgun (WGS) entry which is preliminary data.</text>
</comment>
<feature type="binding site" evidence="15">
    <location>
        <position position="199"/>
    </location>
    <ligand>
        <name>Ca(2+)</name>
        <dbReference type="ChEBI" id="CHEBI:29108"/>
        <label>2</label>
    </ligand>
</feature>
<feature type="disulfide bond" evidence="17">
    <location>
        <begin position="126"/>
        <end position="320"/>
    </location>
</feature>
<evidence type="ECO:0000256" key="17">
    <source>
        <dbReference type="PIRSR" id="PIRSR600823-5"/>
    </source>
</evidence>
<feature type="active site" description="Proton acceptor" evidence="13">
    <location>
        <position position="71"/>
    </location>
</feature>
<feature type="binding site" evidence="15">
    <location>
        <position position="93"/>
    </location>
    <ligand>
        <name>Ca(2+)</name>
        <dbReference type="ChEBI" id="CHEBI:29108"/>
        <label>1</label>
    </ligand>
</feature>
<keyword evidence="12" id="KW-0325">Glycoprotein</keyword>
<feature type="binding site" description="axial binding residue" evidence="15">
    <location>
        <position position="198"/>
    </location>
    <ligand>
        <name>heme b</name>
        <dbReference type="ChEBI" id="CHEBI:60344"/>
    </ligand>
    <ligandPart>
        <name>Fe</name>
        <dbReference type="ChEBI" id="CHEBI:18248"/>
    </ligandPart>
</feature>
<dbReference type="InterPro" id="IPR019793">
    <property type="entry name" value="Peroxidases_heam-ligand_BS"/>
</dbReference>
<evidence type="ECO:0000256" key="16">
    <source>
        <dbReference type="PIRSR" id="PIRSR600823-4"/>
    </source>
</evidence>
<evidence type="ECO:0000256" key="11">
    <source>
        <dbReference type="ARBA" id="ARBA00023157"/>
    </source>
</evidence>
<keyword evidence="18" id="KW-0964">Secreted</keyword>
<evidence type="ECO:0000256" key="12">
    <source>
        <dbReference type="ARBA" id="ARBA00023180"/>
    </source>
</evidence>
<evidence type="ECO:0000256" key="9">
    <source>
        <dbReference type="ARBA" id="ARBA00023002"/>
    </source>
</evidence>
<dbReference type="InterPro" id="IPR033905">
    <property type="entry name" value="Secretory_peroxidase"/>
</dbReference>
<keyword evidence="5 18" id="KW-0575">Peroxidase</keyword>
<feature type="disulfide bond" evidence="17">
    <location>
        <begin position="205"/>
        <end position="231"/>
    </location>
</feature>
<evidence type="ECO:0000256" key="3">
    <source>
        <dbReference type="ARBA" id="ARBA00006873"/>
    </source>
</evidence>
<protein>
    <recommendedName>
        <fullName evidence="4 18">Peroxidase</fullName>
        <ecNumber evidence="4 18">1.11.1.7</ecNumber>
    </recommendedName>
</protein>
<keyword evidence="7 15" id="KW-0479">Metal-binding</keyword>
<dbReference type="InterPro" id="IPR002016">
    <property type="entry name" value="Haem_peroxidase"/>
</dbReference>
<keyword evidence="9 18" id="KW-0560">Oxidoreductase</keyword>
<feature type="disulfide bond" evidence="17">
    <location>
        <begin position="73"/>
        <end position="78"/>
    </location>
</feature>
<evidence type="ECO:0000313" key="20">
    <source>
        <dbReference type="EMBL" id="KAG8382732.1"/>
    </source>
</evidence>
<feature type="binding site" evidence="14">
    <location>
        <position position="168"/>
    </location>
    <ligand>
        <name>substrate</name>
    </ligand>
</feature>
<keyword evidence="18" id="KW-0732">Signal</keyword>